<dbReference type="PANTHER" id="PTHR43775">
    <property type="entry name" value="FATTY ACID SYNTHASE"/>
    <property type="match status" value="1"/>
</dbReference>
<dbReference type="Gene3D" id="3.40.47.10">
    <property type="match status" value="1"/>
</dbReference>
<evidence type="ECO:0000313" key="11">
    <source>
        <dbReference type="Proteomes" id="UP001597343"/>
    </source>
</evidence>
<evidence type="ECO:0000256" key="7">
    <source>
        <dbReference type="ARBA" id="ARBA00022737"/>
    </source>
</evidence>
<dbReference type="Pfam" id="PF00550">
    <property type="entry name" value="PP-binding"/>
    <property type="match status" value="1"/>
</dbReference>
<feature type="domain" description="Ketosynthase family 3 (KS3)" evidence="9">
    <location>
        <begin position="45"/>
        <end position="478"/>
    </location>
</feature>
<dbReference type="SMART" id="SM00825">
    <property type="entry name" value="PKS_KS"/>
    <property type="match status" value="1"/>
</dbReference>
<keyword evidence="7" id="KW-0677">Repeat</keyword>
<evidence type="ECO:0000259" key="8">
    <source>
        <dbReference type="PROSITE" id="PS50075"/>
    </source>
</evidence>
<feature type="domain" description="Carrier" evidence="8">
    <location>
        <begin position="669"/>
        <end position="746"/>
    </location>
</feature>
<dbReference type="Pfam" id="PF00109">
    <property type="entry name" value="ketoacyl-synt"/>
    <property type="match status" value="1"/>
</dbReference>
<dbReference type="PROSITE" id="PS50075">
    <property type="entry name" value="CARRIER"/>
    <property type="match status" value="1"/>
</dbReference>
<comment type="subcellular location">
    <subcellularLocation>
        <location evidence="1">Cytoplasm</location>
    </subcellularLocation>
</comment>
<dbReference type="EMBL" id="JBHUIO010000002">
    <property type="protein sequence ID" value="MFD2168917.1"/>
    <property type="molecule type" value="Genomic_DNA"/>
</dbReference>
<comment type="caution">
    <text evidence="10">The sequence shown here is derived from an EMBL/GenBank/DDBJ whole genome shotgun (WGS) entry which is preliminary data.</text>
</comment>
<gene>
    <name evidence="10" type="ORF">ACFSOY_02645</name>
</gene>
<dbReference type="PROSITE" id="PS00606">
    <property type="entry name" value="KS3_1"/>
    <property type="match status" value="1"/>
</dbReference>
<dbReference type="InterPro" id="IPR014030">
    <property type="entry name" value="Ketoacyl_synth_N"/>
</dbReference>
<keyword evidence="6" id="KW-0808">Transferase</keyword>
<dbReference type="InterPro" id="IPR050091">
    <property type="entry name" value="PKS_NRPS_Biosynth_Enz"/>
</dbReference>
<evidence type="ECO:0000256" key="2">
    <source>
        <dbReference type="ARBA" id="ARBA00004792"/>
    </source>
</evidence>
<dbReference type="Pfam" id="PF02801">
    <property type="entry name" value="Ketoacyl-synt_C"/>
    <property type="match status" value="1"/>
</dbReference>
<dbReference type="CDD" id="cd00833">
    <property type="entry name" value="PKS"/>
    <property type="match status" value="1"/>
</dbReference>
<accession>A0ABW4ZSG7</accession>
<evidence type="ECO:0000313" key="10">
    <source>
        <dbReference type="EMBL" id="MFD2168917.1"/>
    </source>
</evidence>
<dbReference type="InterPro" id="IPR036736">
    <property type="entry name" value="ACP-like_sf"/>
</dbReference>
<dbReference type="InterPro" id="IPR009081">
    <property type="entry name" value="PP-bd_ACP"/>
</dbReference>
<dbReference type="InterPro" id="IPR020806">
    <property type="entry name" value="PKS_PP-bd"/>
</dbReference>
<dbReference type="InterPro" id="IPR014031">
    <property type="entry name" value="Ketoacyl_synth_C"/>
</dbReference>
<evidence type="ECO:0000256" key="6">
    <source>
        <dbReference type="ARBA" id="ARBA00022679"/>
    </source>
</evidence>
<proteinExistence type="predicted"/>
<dbReference type="InterPro" id="IPR054514">
    <property type="entry name" value="RhiE-like_linker"/>
</dbReference>
<dbReference type="Pfam" id="PF22336">
    <property type="entry name" value="RhiE-like_linker"/>
    <property type="match status" value="1"/>
</dbReference>
<dbReference type="InterPro" id="IPR016039">
    <property type="entry name" value="Thiolase-like"/>
</dbReference>
<evidence type="ECO:0000256" key="5">
    <source>
        <dbReference type="ARBA" id="ARBA00022553"/>
    </source>
</evidence>
<keyword evidence="3" id="KW-0596">Phosphopantetheine</keyword>
<evidence type="ECO:0000256" key="3">
    <source>
        <dbReference type="ARBA" id="ARBA00022450"/>
    </source>
</evidence>
<name>A0ABW4ZSG7_9BACL</name>
<evidence type="ECO:0000259" key="9">
    <source>
        <dbReference type="PROSITE" id="PS52004"/>
    </source>
</evidence>
<reference evidence="11" key="1">
    <citation type="journal article" date="2019" name="Int. J. Syst. Evol. Microbiol.">
        <title>The Global Catalogue of Microorganisms (GCM) 10K type strain sequencing project: providing services to taxonomists for standard genome sequencing and annotation.</title>
        <authorList>
            <consortium name="The Broad Institute Genomics Platform"/>
            <consortium name="The Broad Institute Genome Sequencing Center for Infectious Disease"/>
            <person name="Wu L."/>
            <person name="Ma J."/>
        </authorList>
    </citation>
    <scope>NUCLEOTIDE SEQUENCE [LARGE SCALE GENOMIC DNA]</scope>
    <source>
        <strain evidence="11">CGMCC 1.13574</strain>
    </source>
</reference>
<evidence type="ECO:0000256" key="4">
    <source>
        <dbReference type="ARBA" id="ARBA00022490"/>
    </source>
</evidence>
<dbReference type="SUPFAM" id="SSF53901">
    <property type="entry name" value="Thiolase-like"/>
    <property type="match status" value="1"/>
</dbReference>
<dbReference type="Gene3D" id="1.10.1240.100">
    <property type="match status" value="1"/>
</dbReference>
<organism evidence="10 11">
    <name type="scientific">Tumebacillus lipolyticus</name>
    <dbReference type="NCBI Taxonomy" id="1280370"/>
    <lineage>
        <taxon>Bacteria</taxon>
        <taxon>Bacillati</taxon>
        <taxon>Bacillota</taxon>
        <taxon>Bacilli</taxon>
        <taxon>Bacillales</taxon>
        <taxon>Alicyclobacillaceae</taxon>
        <taxon>Tumebacillus</taxon>
    </lineage>
</organism>
<dbReference type="PROSITE" id="PS52004">
    <property type="entry name" value="KS3_2"/>
    <property type="match status" value="1"/>
</dbReference>
<dbReference type="InterPro" id="IPR018201">
    <property type="entry name" value="Ketoacyl_synth_AS"/>
</dbReference>
<keyword evidence="4" id="KW-0963">Cytoplasm</keyword>
<dbReference type="PROSITE" id="PS00012">
    <property type="entry name" value="PHOSPHOPANTETHEINE"/>
    <property type="match status" value="1"/>
</dbReference>
<keyword evidence="11" id="KW-1185">Reference proteome</keyword>
<keyword evidence="5" id="KW-0597">Phosphoprotein</keyword>
<dbReference type="Proteomes" id="UP001597343">
    <property type="component" value="Unassembled WGS sequence"/>
</dbReference>
<dbReference type="Gene3D" id="1.10.1200.10">
    <property type="entry name" value="ACP-like"/>
    <property type="match status" value="1"/>
</dbReference>
<comment type="pathway">
    <text evidence="2">Antibiotic biosynthesis.</text>
</comment>
<evidence type="ECO:0000256" key="1">
    <source>
        <dbReference type="ARBA" id="ARBA00004496"/>
    </source>
</evidence>
<dbReference type="PANTHER" id="PTHR43775:SF37">
    <property type="entry name" value="SI:DKEY-61P9.11"/>
    <property type="match status" value="1"/>
</dbReference>
<dbReference type="InterPro" id="IPR020841">
    <property type="entry name" value="PKS_Beta-ketoAc_synthase_dom"/>
</dbReference>
<protein>
    <submittedName>
        <fullName evidence="10">Beta-ketoacyl synthase N-terminal-like domain-containing protein</fullName>
    </submittedName>
</protein>
<sequence>MTQNLDKRSILEMIKNGQVTSAEGSRLLKQIAEREAPPAVVKEAHTDIAVIGLSGKYPLARDLHEFWERLASGTNCITEVPQDRWDLAQYYHPDKLHPGTSYSKWGGFLDEVDRFDPLFFNISPVEAELIDPQERLFLEKVWEALEDAAYTREELARGKAAAAVGVFVGCIYRDYPLLANSAEQAAFLSITPHYSIANRVSNFFNFGGPSVVLNTACSASLTALHFAAESIRQGRCDVAIAGGVNLHLHPNRFLGLSQIGLLGADGVSRSLGVSDGFVLGEGIGAAVLKPLAKAQKDGDHIYGVIKASGINHNGGASAYGAPNPQALQELVQQVLEQSGIEPRSLSYVEVAANGSELGDAMEVAGWSDALQREAVEQQSCPIGTVKSNLGNIEAASGIAQLTKVLLQMRHKKLVPSLHADPPNASLNMAASPFYIQDRLAEWRRPQLERAGARQEMPLRAAISSLGIGGANALLIVEEYRREENQTLSSDRPERPLLFVFSAKNQNSLRALAEKMRDFFARAEESSLSDVAYTLQVGREAMKERLAILAQNRAELFERLTNFLEGVPDSRMISGKASHSEAYKSPEWKSKLQSLIAQQDWLKLAEVWTRGGAVDWRAIDQTKLGKRVSLPTYAFQRNRCWLPESEPAAAVAPTAATAATATATRAVVANETAQAQFMLREMIASILKIDLEEIELDVNLKQYGMDSLVGMRLVNHLQKTYQQTISVRSFFALSTVEEIAEYLIGEGLFEAASGELAPERQERALSEPAVEDRFYTFLLSGLSKGMITPDQAQELESEWMRTGGRAR</sequence>
<dbReference type="SUPFAM" id="SSF47336">
    <property type="entry name" value="ACP-like"/>
    <property type="match status" value="1"/>
</dbReference>
<dbReference type="SMART" id="SM00823">
    <property type="entry name" value="PKS_PP"/>
    <property type="match status" value="1"/>
</dbReference>
<dbReference type="RefSeq" id="WP_386043972.1">
    <property type="nucleotide sequence ID" value="NZ_JBHUIO010000002.1"/>
</dbReference>
<dbReference type="InterPro" id="IPR006162">
    <property type="entry name" value="Ppantetheine_attach_site"/>
</dbReference>